<gene>
    <name evidence="2" type="ORF">ACGU38_26740</name>
</gene>
<dbReference type="InterPro" id="IPR002059">
    <property type="entry name" value="CSP_DNA-bd"/>
</dbReference>
<sequence>MSGTTPDDVLTGRVLEWHREEGWGVLAAEALEERVWAHFSVVEADGFRELIPGRSVTFTAERAEQDGYRWRAVCVRPEGLLSLAPPTADRTCAPFVR</sequence>
<dbReference type="Gene3D" id="2.40.50.140">
    <property type="entry name" value="Nucleic acid-binding proteins"/>
    <property type="match status" value="1"/>
</dbReference>
<accession>A0ABW7E7A6</accession>
<reference evidence="2 3" key="1">
    <citation type="submission" date="2024-10" db="EMBL/GenBank/DDBJ databases">
        <title>Draft genome assembly of a novel steroid transforming actinomycete isolated from African clawed frog Xenopus laevis.</title>
        <authorList>
            <person name="Bragin E."/>
            <person name="Kollerov V."/>
            <person name="Donova M.V."/>
        </authorList>
    </citation>
    <scope>NUCLEOTIDE SEQUENCE [LARGE SCALE GENOMIC DNA]</scope>
    <source>
        <strain evidence="2 3">MTOC-St3</strain>
    </source>
</reference>
<dbReference type="InterPro" id="IPR012340">
    <property type="entry name" value="NA-bd_OB-fold"/>
</dbReference>
<dbReference type="EMBL" id="JBIENY010000398">
    <property type="protein sequence ID" value="MFG6298943.1"/>
    <property type="molecule type" value="Genomic_DNA"/>
</dbReference>
<dbReference type="Pfam" id="PF00313">
    <property type="entry name" value="CSD"/>
    <property type="match status" value="1"/>
</dbReference>
<organism evidence="2 3">
    <name type="scientific">Streptomyces rochei</name>
    <name type="common">Streptomyces parvullus</name>
    <dbReference type="NCBI Taxonomy" id="1928"/>
    <lineage>
        <taxon>Bacteria</taxon>
        <taxon>Bacillati</taxon>
        <taxon>Actinomycetota</taxon>
        <taxon>Actinomycetes</taxon>
        <taxon>Kitasatosporales</taxon>
        <taxon>Streptomycetaceae</taxon>
        <taxon>Streptomyces</taxon>
        <taxon>Streptomyces rochei group</taxon>
    </lineage>
</organism>
<evidence type="ECO:0000313" key="3">
    <source>
        <dbReference type="Proteomes" id="UP001605990"/>
    </source>
</evidence>
<dbReference type="RefSeq" id="WP_046248321.1">
    <property type="nucleotide sequence ID" value="NZ_JBIENY010000398.1"/>
</dbReference>
<evidence type="ECO:0000259" key="1">
    <source>
        <dbReference type="PROSITE" id="PS51857"/>
    </source>
</evidence>
<name>A0ABW7E7A6_STRRO</name>
<proteinExistence type="predicted"/>
<protein>
    <submittedName>
        <fullName evidence="2">Cold-shock protein</fullName>
    </submittedName>
</protein>
<comment type="caution">
    <text evidence="2">The sequence shown here is derived from an EMBL/GenBank/DDBJ whole genome shotgun (WGS) entry which is preliminary data.</text>
</comment>
<dbReference type="SUPFAM" id="SSF50249">
    <property type="entry name" value="Nucleic acid-binding proteins"/>
    <property type="match status" value="1"/>
</dbReference>
<keyword evidence="3" id="KW-1185">Reference proteome</keyword>
<dbReference type="PROSITE" id="PS51857">
    <property type="entry name" value="CSD_2"/>
    <property type="match status" value="1"/>
</dbReference>
<dbReference type="Proteomes" id="UP001605990">
    <property type="component" value="Unassembled WGS sequence"/>
</dbReference>
<feature type="domain" description="CSD" evidence="1">
    <location>
        <begin position="9"/>
        <end position="77"/>
    </location>
</feature>
<evidence type="ECO:0000313" key="2">
    <source>
        <dbReference type="EMBL" id="MFG6298943.1"/>
    </source>
</evidence>